<feature type="transmembrane region" description="Helical" evidence="1">
    <location>
        <begin position="34"/>
        <end position="54"/>
    </location>
</feature>
<protein>
    <submittedName>
        <fullName evidence="2">Uncharacterized protein</fullName>
    </submittedName>
</protein>
<name>A0A934S1P9_9BACT</name>
<keyword evidence="1" id="KW-0812">Transmembrane</keyword>
<comment type="caution">
    <text evidence="2">The sequence shown here is derived from an EMBL/GenBank/DDBJ whole genome shotgun (WGS) entry which is preliminary data.</text>
</comment>
<sequence length="442" mass="48858">MLKKAPRVEIPEAYDKRKRKRPKRHFGAREFSRSINIAIVGGALICIALLVFFFNSHKNSGISPHNSETEQRAVQSLQARQEVWQRFADAGYPRAQLESARATAAFLANAGEDTPSQIIAFLDTLNSADDQTLAAGIPVPKHLIQKNADSHALPLTAISYPAIRKLALLPAPLLKSWSLGPQTQNAEPTSPSPLSPIALLPAVSYSPQALSDSLDAYQLQADSTLQSLPPATLRSLDSYFVQKSDILENAQFAPILQIHQVFKQGPQHAFIGFDEQERLIPGSPMSLGRYLNELMANLLQQSDDLALQSSTFRQPLTLASQQDSALEVASAIHQAFATLDLSARPNTDQILRIRTLWEATFIRSDLMEQTILGYTLEAIEAAKLELTQTRSQFSQRDLALYLESQARETQIDALKQAASMANSSKDWIVISKQSPKLRRSQP</sequence>
<dbReference type="AlphaFoldDB" id="A0A934S1P9"/>
<keyword evidence="1" id="KW-0472">Membrane</keyword>
<proteinExistence type="predicted"/>
<evidence type="ECO:0000313" key="2">
    <source>
        <dbReference type="EMBL" id="MBK1877824.1"/>
    </source>
</evidence>
<dbReference type="RefSeq" id="WP_200356038.1">
    <property type="nucleotide sequence ID" value="NZ_JAENIL010000022.1"/>
</dbReference>
<evidence type="ECO:0000256" key="1">
    <source>
        <dbReference type="SAM" id="Phobius"/>
    </source>
</evidence>
<dbReference type="EMBL" id="JAENIL010000022">
    <property type="protein sequence ID" value="MBK1877824.1"/>
    <property type="molecule type" value="Genomic_DNA"/>
</dbReference>
<accession>A0A934S1P9</accession>
<keyword evidence="1" id="KW-1133">Transmembrane helix</keyword>
<organism evidence="2 3">
    <name type="scientific">Pelagicoccus mobilis</name>
    <dbReference type="NCBI Taxonomy" id="415221"/>
    <lineage>
        <taxon>Bacteria</taxon>
        <taxon>Pseudomonadati</taxon>
        <taxon>Verrucomicrobiota</taxon>
        <taxon>Opitutia</taxon>
        <taxon>Puniceicoccales</taxon>
        <taxon>Pelagicoccaceae</taxon>
        <taxon>Pelagicoccus</taxon>
    </lineage>
</organism>
<keyword evidence="3" id="KW-1185">Reference proteome</keyword>
<dbReference type="Proteomes" id="UP000617628">
    <property type="component" value="Unassembled WGS sequence"/>
</dbReference>
<reference evidence="2" key="1">
    <citation type="submission" date="2021-01" db="EMBL/GenBank/DDBJ databases">
        <title>Modified the classification status of verrucomicrobia.</title>
        <authorList>
            <person name="Feng X."/>
        </authorList>
    </citation>
    <scope>NUCLEOTIDE SEQUENCE</scope>
    <source>
        <strain evidence="2">KCTC 13126</strain>
    </source>
</reference>
<gene>
    <name evidence="2" type="ORF">JIN87_13185</name>
</gene>
<evidence type="ECO:0000313" key="3">
    <source>
        <dbReference type="Proteomes" id="UP000617628"/>
    </source>
</evidence>